<evidence type="ECO:0000256" key="2">
    <source>
        <dbReference type="ARBA" id="ARBA00022553"/>
    </source>
</evidence>
<dbReference type="Pfam" id="PF18369">
    <property type="entry name" value="PKS_DE"/>
    <property type="match status" value="1"/>
</dbReference>
<dbReference type="SUPFAM" id="SSF53901">
    <property type="entry name" value="Thiolase-like"/>
    <property type="match status" value="2"/>
</dbReference>
<dbReference type="Proteomes" id="UP000033551">
    <property type="component" value="Unassembled WGS sequence"/>
</dbReference>
<evidence type="ECO:0000256" key="4">
    <source>
        <dbReference type="ARBA" id="ARBA00023194"/>
    </source>
</evidence>
<dbReference type="InterPro" id="IPR016036">
    <property type="entry name" value="Malonyl_transacylase_ACP-bd"/>
</dbReference>
<dbReference type="PANTHER" id="PTHR43775">
    <property type="entry name" value="FATTY ACID SYNTHASE"/>
    <property type="match status" value="1"/>
</dbReference>
<dbReference type="GO" id="GO:0004312">
    <property type="term" value="F:fatty acid synthase activity"/>
    <property type="evidence" value="ECO:0007669"/>
    <property type="project" value="TreeGrafter"/>
</dbReference>
<organism evidence="9 10">
    <name type="scientific">Streptomyces katrae</name>
    <dbReference type="NCBI Taxonomy" id="68223"/>
    <lineage>
        <taxon>Bacteria</taxon>
        <taxon>Bacillati</taxon>
        <taxon>Actinomycetota</taxon>
        <taxon>Actinomycetes</taxon>
        <taxon>Kitasatosporales</taxon>
        <taxon>Streptomycetaceae</taxon>
        <taxon>Streptomyces</taxon>
    </lineage>
</organism>
<feature type="domain" description="Ketosynthase family 3 (KS3)" evidence="8">
    <location>
        <begin position="1"/>
        <end position="206"/>
    </location>
</feature>
<dbReference type="InterPro" id="IPR014031">
    <property type="entry name" value="Ketoacyl_synth_C"/>
</dbReference>
<evidence type="ECO:0000256" key="3">
    <source>
        <dbReference type="ARBA" id="ARBA00022679"/>
    </source>
</evidence>
<dbReference type="InterPro" id="IPR016039">
    <property type="entry name" value="Thiolase-like"/>
</dbReference>
<dbReference type="InterPro" id="IPR020841">
    <property type="entry name" value="PKS_Beta-ketoAc_synthase_dom"/>
</dbReference>
<dbReference type="PROSITE" id="PS52004">
    <property type="entry name" value="KS3_2"/>
    <property type="match status" value="2"/>
</dbReference>
<dbReference type="EMBL" id="JZWV01000771">
    <property type="protein sequence ID" value="KJY28016.1"/>
    <property type="molecule type" value="Genomic_DNA"/>
</dbReference>
<dbReference type="SUPFAM" id="SSF55048">
    <property type="entry name" value="Probable ACP-binding domain of malonyl-CoA ACP transacylase"/>
    <property type="match status" value="1"/>
</dbReference>
<name>A0A0F4J543_9ACTN</name>
<keyword evidence="2" id="KW-0597">Phosphoprotein</keyword>
<keyword evidence="5" id="KW-0511">Multifunctional enzyme</keyword>
<dbReference type="PROSITE" id="PS00606">
    <property type="entry name" value="KS3_1"/>
    <property type="match status" value="1"/>
</dbReference>
<dbReference type="SUPFAM" id="SSF52151">
    <property type="entry name" value="FabD/lysophospholipase-like"/>
    <property type="match status" value="1"/>
</dbReference>
<dbReference type="FunFam" id="1.10.1200.10:FF:000007">
    <property type="entry name" value="Probable polyketide synthase pks17"/>
    <property type="match status" value="1"/>
</dbReference>
<dbReference type="CDD" id="cd00833">
    <property type="entry name" value="PKS"/>
    <property type="match status" value="2"/>
</dbReference>
<dbReference type="Pfam" id="PF00550">
    <property type="entry name" value="PP-binding"/>
    <property type="match status" value="1"/>
</dbReference>
<dbReference type="PROSITE" id="PS00012">
    <property type="entry name" value="PHOSPHOPANTETHEINE"/>
    <property type="match status" value="1"/>
</dbReference>
<evidence type="ECO:0000256" key="1">
    <source>
        <dbReference type="ARBA" id="ARBA00022450"/>
    </source>
</evidence>
<keyword evidence="1" id="KW-0596">Phosphopantetheine</keyword>
<dbReference type="InterPro" id="IPR020806">
    <property type="entry name" value="PKS_PP-bd"/>
</dbReference>
<dbReference type="InterPro" id="IPR036736">
    <property type="entry name" value="ACP-like_sf"/>
</dbReference>
<dbReference type="Gene3D" id="3.40.47.10">
    <property type="match status" value="2"/>
</dbReference>
<dbReference type="Gene3D" id="3.30.70.3290">
    <property type="match status" value="1"/>
</dbReference>
<sequence length="1540" mass="159119">DGRCKAFAAAADGTGWAEGVGLVVLERLSDARRHGHRVLAVVRGSAVNQDGASNGLTAPNGPSQQRVIRRALADAGLTAAEVDAVEAHGTGTRLGDPIEAQALLATYGQGRAGGEPLRLGSLKSNIGHAQAAAGVAGVIKMVEALRHGVLPRTLHVDEPTPHVDWSAGGVELLTEAVEWPATGAARRAAVSSFGISGTNAHLILEQAPETPGLAETPGTPEAPTAVAWPVSAHGGDALRAQAARLRAHVEASPGLGLAEVGASLVSSRAALEHRAVVVGSDRTELLEGLDALARGEADARVVTGRASAGRRTVFVFPGQGSQWLGMAARLMDESPVFAARIAECGEALAPHTDWSLTEVLRDTEGAWLERVDVVQPVLFAVMVSLAALWRAHGVHPDAVVGHSQGEIAAACVAGALSLEDAALVVALRSRALGALAGRGGMVFLPLPVDGARALVSEWGGRIGVAAVNGPLSTVVSGDSAALDELMERADRDGVRARRVPVDYASHSYHVEEIREELARLLAPVAPRASEIPFCSTVTGEPVDTTRLTGGYWYENLRGTVRFEEATRLLLGTGHDVFVEVSPHPVITTGIQETVESAGADGDGPDALVLGTLRRGEGGTGRFLLSLAEAQTGGVAVDWSPLFGGAGRVELPTYAFRRERFWPEPAPAAHGARSADPREAELWDAVDRGDGTALGEALGVADAARVEELLPLLAEWREKGRERSAADGRRYGVAWRPVRDEARPALRGTWLLAVPEGGAGDADFARVREELLGRGAEVTLLPVGPDAGPEELAGALAGAGRPEGVLSLLGLASGSHPEHPEVPAALAGTLALVRALGQAGVEAPLWVATRSAVATAAGDPAPVPEQAQLWGFGAVAGLEHPDRWGGLVDLPEELDGPALRRLSGVLAAGEGEDQVAVRASGVLGRRLVRTAGGDGAPWRPRGTVLVTGGTGALGARFARWLAANGAGRLVLTSRRGPDAPGAAELVAELGELGVPATIHACDAADRAALEAVLATVPADEPLTAVLHTAGALGDAVIESLTPAGLAGVLRPKVTAALHLHELTKGMELDAFVLFSSVMGVVGNGGQAAYAAANASLDALAGLRRAQGLPATSVAWGVWDGGGMAGAAGEHTRRAGFPGMPAEQAVRALAPVVAGAQAAPVVADIDWEVFTPRHAAGRPAPLLAEIAEARTALAAARTAAAGDRPELASALAGLTAAEQHRTVLDLVRAQAAVVLGHASAEAVAPGRAFKEAGFDSLTVVQMRNRLAAATGLRLPTTLLFDNPTPNALAAFLRTQLVDDARERPTGAAPEVAAASRHDDDPIAIVGIGCRFPGGVSTPEEFWELLANERDAVSGLPEDRGWDLEDLYDPDPEAAGKSYSREGGFLYDAADFDPAFFGISPREAQAMDPQQRVLLQVSYEALERAGIDPSTLQGSPTGVFAGMCYQDYGSRLHEAPEGFEGYLVTGKHSSVVSGRISYVLGLEGPSYTVDTACSSSLVTVHMAAQALRVGECRLALAGGVTVMAAPGMFIEFSRQRGLAPDSR</sequence>
<dbReference type="Pfam" id="PF08659">
    <property type="entry name" value="KR"/>
    <property type="match status" value="1"/>
</dbReference>
<comment type="caution">
    <text evidence="9">The sequence shown here is derived from an EMBL/GenBank/DDBJ whole genome shotgun (WGS) entry which is preliminary data.</text>
</comment>
<evidence type="ECO:0000256" key="5">
    <source>
        <dbReference type="ARBA" id="ARBA00023268"/>
    </source>
</evidence>
<evidence type="ECO:0000313" key="10">
    <source>
        <dbReference type="Proteomes" id="UP000033551"/>
    </source>
</evidence>
<dbReference type="CDD" id="cd08952">
    <property type="entry name" value="KR_1_SDR_x"/>
    <property type="match status" value="1"/>
</dbReference>
<keyword evidence="4" id="KW-0045">Antibiotic biosynthesis</keyword>
<feature type="non-terminal residue" evidence="9">
    <location>
        <position position="1"/>
    </location>
</feature>
<dbReference type="Pfam" id="PF02801">
    <property type="entry name" value="Ketoacyl-synt_C"/>
    <property type="match status" value="1"/>
</dbReference>
<dbReference type="InterPro" id="IPR057326">
    <property type="entry name" value="KR_dom"/>
</dbReference>
<feature type="domain" description="Carrier" evidence="7">
    <location>
        <begin position="1219"/>
        <end position="1294"/>
    </location>
</feature>
<dbReference type="PANTHER" id="PTHR43775:SF51">
    <property type="entry name" value="INACTIVE PHENOLPHTHIOCEROL SYNTHESIS POLYKETIDE SYNTHASE TYPE I PKS1-RELATED"/>
    <property type="match status" value="1"/>
</dbReference>
<keyword evidence="3" id="KW-0808">Transferase</keyword>
<keyword evidence="10" id="KW-1185">Reference proteome</keyword>
<keyword evidence="6" id="KW-0012">Acyltransferase</keyword>
<dbReference type="Pfam" id="PF00109">
    <property type="entry name" value="ketoacyl-synt"/>
    <property type="match status" value="2"/>
</dbReference>
<protein>
    <submittedName>
        <fullName evidence="9">Uncharacterized protein</fullName>
    </submittedName>
</protein>
<dbReference type="SUPFAM" id="SSF47336">
    <property type="entry name" value="ACP-like"/>
    <property type="match status" value="1"/>
</dbReference>
<reference evidence="9 10" key="1">
    <citation type="submission" date="2015-02" db="EMBL/GenBank/DDBJ databases">
        <authorList>
            <person name="Ju K.-S."/>
            <person name="Doroghazi J.R."/>
            <person name="Metcalf W."/>
        </authorList>
    </citation>
    <scope>NUCLEOTIDE SEQUENCE [LARGE SCALE GENOMIC DNA]</scope>
    <source>
        <strain evidence="9 10">NRRL ISP-5550</strain>
    </source>
</reference>
<dbReference type="GO" id="GO:0004315">
    <property type="term" value="F:3-oxoacyl-[acyl-carrier-protein] synthase activity"/>
    <property type="evidence" value="ECO:0007669"/>
    <property type="project" value="InterPro"/>
</dbReference>
<dbReference type="SMART" id="SM00822">
    <property type="entry name" value="PKS_KR"/>
    <property type="match status" value="1"/>
</dbReference>
<dbReference type="Gene3D" id="1.10.1200.10">
    <property type="entry name" value="ACP-like"/>
    <property type="match status" value="1"/>
</dbReference>
<dbReference type="SMART" id="SM00823">
    <property type="entry name" value="PKS_PP"/>
    <property type="match status" value="1"/>
</dbReference>
<evidence type="ECO:0000259" key="7">
    <source>
        <dbReference type="PROSITE" id="PS50075"/>
    </source>
</evidence>
<dbReference type="Gene3D" id="3.40.366.10">
    <property type="entry name" value="Malonyl-Coenzyme A Acyl Carrier Protein, domain 2"/>
    <property type="match status" value="1"/>
</dbReference>
<dbReference type="InterPro" id="IPR006162">
    <property type="entry name" value="Ppantetheine_attach_site"/>
</dbReference>
<dbReference type="InterPro" id="IPR014043">
    <property type="entry name" value="Acyl_transferase_dom"/>
</dbReference>
<evidence type="ECO:0000259" key="8">
    <source>
        <dbReference type="PROSITE" id="PS52004"/>
    </source>
</evidence>
<dbReference type="OrthoDB" id="9778690at2"/>
<dbReference type="Gene3D" id="3.40.50.720">
    <property type="entry name" value="NAD(P)-binding Rossmann-like Domain"/>
    <property type="match status" value="1"/>
</dbReference>
<dbReference type="InterPro" id="IPR001227">
    <property type="entry name" value="Ac_transferase_dom_sf"/>
</dbReference>
<dbReference type="InterPro" id="IPR032821">
    <property type="entry name" value="PKS_assoc"/>
</dbReference>
<feature type="non-terminal residue" evidence="9">
    <location>
        <position position="1540"/>
    </location>
</feature>
<proteinExistence type="predicted"/>
<dbReference type="SUPFAM" id="SSF51735">
    <property type="entry name" value="NAD(P)-binding Rossmann-fold domains"/>
    <property type="match status" value="2"/>
</dbReference>
<dbReference type="GO" id="GO:0017000">
    <property type="term" value="P:antibiotic biosynthetic process"/>
    <property type="evidence" value="ECO:0007669"/>
    <property type="project" value="UniProtKB-KW"/>
</dbReference>
<dbReference type="Pfam" id="PF16197">
    <property type="entry name" value="KAsynt_C_assoc"/>
    <property type="match status" value="1"/>
</dbReference>
<dbReference type="NCBIfam" id="NF045894">
    <property type="entry name" value="PKS_plus_SDR"/>
    <property type="match status" value="1"/>
</dbReference>
<feature type="domain" description="Ketosynthase family 3 (KS3)" evidence="8">
    <location>
        <begin position="1317"/>
        <end position="1540"/>
    </location>
</feature>
<dbReference type="InterPro" id="IPR018201">
    <property type="entry name" value="Ketoacyl_synth_AS"/>
</dbReference>
<dbReference type="InterPro" id="IPR036291">
    <property type="entry name" value="NAD(P)-bd_dom_sf"/>
</dbReference>
<dbReference type="RefSeq" id="WP_045950078.1">
    <property type="nucleotide sequence ID" value="NZ_JZWV01000771.1"/>
</dbReference>
<dbReference type="InterPro" id="IPR041618">
    <property type="entry name" value="PKS_DE"/>
</dbReference>
<dbReference type="FunFam" id="3.40.366.10:FF:000002">
    <property type="entry name" value="Probable polyketide synthase 2"/>
    <property type="match status" value="1"/>
</dbReference>
<dbReference type="SMART" id="SM00825">
    <property type="entry name" value="PKS_KS"/>
    <property type="match status" value="2"/>
</dbReference>
<accession>A0A0F4J543</accession>
<evidence type="ECO:0000256" key="6">
    <source>
        <dbReference type="ARBA" id="ARBA00023315"/>
    </source>
</evidence>
<dbReference type="Pfam" id="PF00698">
    <property type="entry name" value="Acyl_transf_1"/>
    <property type="match status" value="1"/>
</dbReference>
<dbReference type="SMART" id="SM00827">
    <property type="entry name" value="PKS_AT"/>
    <property type="match status" value="1"/>
</dbReference>
<evidence type="ECO:0000313" key="9">
    <source>
        <dbReference type="EMBL" id="KJY28016.1"/>
    </source>
</evidence>
<dbReference type="InterPro" id="IPR014030">
    <property type="entry name" value="Ketoacyl_synth_N"/>
</dbReference>
<gene>
    <name evidence="9" type="ORF">VR44_26260</name>
</gene>
<dbReference type="GO" id="GO:0006633">
    <property type="term" value="P:fatty acid biosynthetic process"/>
    <property type="evidence" value="ECO:0007669"/>
    <property type="project" value="InterPro"/>
</dbReference>
<dbReference type="InterPro" id="IPR016035">
    <property type="entry name" value="Acyl_Trfase/lysoPLipase"/>
</dbReference>
<dbReference type="InterPro" id="IPR009081">
    <property type="entry name" value="PP-bd_ACP"/>
</dbReference>
<dbReference type="GO" id="GO:0031177">
    <property type="term" value="F:phosphopantetheine binding"/>
    <property type="evidence" value="ECO:0007669"/>
    <property type="project" value="InterPro"/>
</dbReference>
<dbReference type="InterPro" id="IPR050091">
    <property type="entry name" value="PKS_NRPS_Biosynth_Enz"/>
</dbReference>
<dbReference type="STRING" id="68223.GCA_002028425_07054"/>
<dbReference type="InterPro" id="IPR013968">
    <property type="entry name" value="PKS_KR"/>
</dbReference>
<dbReference type="PROSITE" id="PS50075">
    <property type="entry name" value="CARRIER"/>
    <property type="match status" value="1"/>
</dbReference>